<protein>
    <submittedName>
        <fullName evidence="1">Uncharacterized protein</fullName>
    </submittedName>
</protein>
<comment type="caution">
    <text evidence="1">The sequence shown here is derived from an EMBL/GenBank/DDBJ whole genome shotgun (WGS) entry which is preliminary data.</text>
</comment>
<organism evidence="1 2">
    <name type="scientific">Gnathostoma spinigerum</name>
    <dbReference type="NCBI Taxonomy" id="75299"/>
    <lineage>
        <taxon>Eukaryota</taxon>
        <taxon>Metazoa</taxon>
        <taxon>Ecdysozoa</taxon>
        <taxon>Nematoda</taxon>
        <taxon>Chromadorea</taxon>
        <taxon>Rhabditida</taxon>
        <taxon>Spirurina</taxon>
        <taxon>Gnathostomatomorpha</taxon>
        <taxon>Gnathostomatoidea</taxon>
        <taxon>Gnathostomatidae</taxon>
        <taxon>Gnathostoma</taxon>
    </lineage>
</organism>
<dbReference type="Proteomes" id="UP001608902">
    <property type="component" value="Unassembled WGS sequence"/>
</dbReference>
<evidence type="ECO:0000313" key="1">
    <source>
        <dbReference type="EMBL" id="MFH4985000.1"/>
    </source>
</evidence>
<keyword evidence="2" id="KW-1185">Reference proteome</keyword>
<reference evidence="1 2" key="1">
    <citation type="submission" date="2024-08" db="EMBL/GenBank/DDBJ databases">
        <title>Gnathostoma spinigerum genome.</title>
        <authorList>
            <person name="Gonzalez-Bertolin B."/>
            <person name="Monzon S."/>
            <person name="Zaballos A."/>
            <person name="Jimenez P."/>
            <person name="Dekumyoy P."/>
            <person name="Varona S."/>
            <person name="Cuesta I."/>
            <person name="Sumanam S."/>
            <person name="Adisakwattana P."/>
            <person name="Gasser R.B."/>
            <person name="Hernandez-Gonzalez A."/>
            <person name="Young N.D."/>
            <person name="Perteguer M.J."/>
        </authorList>
    </citation>
    <scope>NUCLEOTIDE SEQUENCE [LARGE SCALE GENOMIC DNA]</scope>
    <source>
        <strain evidence="1">AL3</strain>
        <tissue evidence="1">Liver</tissue>
    </source>
</reference>
<evidence type="ECO:0000313" key="2">
    <source>
        <dbReference type="Proteomes" id="UP001608902"/>
    </source>
</evidence>
<accession>A0ABD6EZP3</accession>
<proteinExistence type="predicted"/>
<dbReference type="EMBL" id="JBGFUD010025650">
    <property type="protein sequence ID" value="MFH4985000.1"/>
    <property type="molecule type" value="Genomic_DNA"/>
</dbReference>
<gene>
    <name evidence="1" type="ORF">AB6A40_011709</name>
</gene>
<sequence length="115" mass="12921">MKKSDEKETNNVLIDHQMTSHPFQCSRSLLPLHSSLFHSCQFPHVIPILFFPRPFSYIPKRPIPSVYNCYLSFSAISSFPVQFSPVFSSASFGFSKLPPSAFLPSTSPSSLCYSP</sequence>
<name>A0ABD6EZP3_9BILA</name>
<dbReference type="AlphaFoldDB" id="A0ABD6EZP3"/>